<organism evidence="2 3">
    <name type="scientific">Paraburkholderia elongata</name>
    <dbReference type="NCBI Taxonomy" id="2675747"/>
    <lineage>
        <taxon>Bacteria</taxon>
        <taxon>Pseudomonadati</taxon>
        <taxon>Pseudomonadota</taxon>
        <taxon>Betaproteobacteria</taxon>
        <taxon>Burkholderiales</taxon>
        <taxon>Burkholderiaceae</taxon>
        <taxon>Paraburkholderia</taxon>
    </lineage>
</organism>
<dbReference type="EMBL" id="WOEZ01000092">
    <property type="protein sequence ID" value="NPT56447.1"/>
    <property type="molecule type" value="Genomic_DNA"/>
</dbReference>
<accession>A0A972SKU8</accession>
<reference evidence="2 3" key="1">
    <citation type="submission" date="2019-11" db="EMBL/GenBank/DDBJ databases">
        <title>Metabolism of dissolved organic matter in forest soils.</title>
        <authorList>
            <person name="Cyle K.T."/>
            <person name="Wilhelm R.C."/>
            <person name="Martinez C.E."/>
        </authorList>
    </citation>
    <scope>NUCLEOTIDE SEQUENCE [LARGE SCALE GENOMIC DNA]</scope>
    <source>
        <strain evidence="2 3">5N</strain>
    </source>
</reference>
<keyword evidence="3" id="KW-1185">Reference proteome</keyword>
<dbReference type="Proteomes" id="UP000655523">
    <property type="component" value="Unassembled WGS sequence"/>
</dbReference>
<evidence type="ECO:0000313" key="3">
    <source>
        <dbReference type="Proteomes" id="UP000655523"/>
    </source>
</evidence>
<sequence length="106" mass="11687">MGALTETVLGLMNCTGIIVFYRAAATLFADKLNSGGAPATPRQAVGITKDIEVILRGRNIKSEAWIVDAFYHDRQRAEDDRSRLINEGRLKLISDVVEVSRICRAP</sequence>
<proteinExistence type="predicted"/>
<dbReference type="RefSeq" id="WP_172166838.1">
    <property type="nucleotide sequence ID" value="NZ_WOEZ01000092.1"/>
</dbReference>
<comment type="caution">
    <text evidence="2">The sequence shown here is derived from an EMBL/GenBank/DDBJ whole genome shotgun (WGS) entry which is preliminary data.</text>
</comment>
<name>A0A972SKU8_9BURK</name>
<dbReference type="AlphaFoldDB" id="A0A972SKU8"/>
<gene>
    <name evidence="1" type="ORF">GNZ13_18110</name>
    <name evidence="2" type="ORF">GNZ13_21675</name>
</gene>
<evidence type="ECO:0000313" key="2">
    <source>
        <dbReference type="EMBL" id="NPT57115.1"/>
    </source>
</evidence>
<protein>
    <submittedName>
        <fullName evidence="2">Uncharacterized protein</fullName>
    </submittedName>
</protein>
<evidence type="ECO:0000313" key="1">
    <source>
        <dbReference type="EMBL" id="NPT56447.1"/>
    </source>
</evidence>
<dbReference type="EMBL" id="WOEZ01000117">
    <property type="protein sequence ID" value="NPT57115.1"/>
    <property type="molecule type" value="Genomic_DNA"/>
</dbReference>